<evidence type="ECO:0000313" key="1">
    <source>
        <dbReference type="EMBL" id="THU49331.1"/>
    </source>
</evidence>
<dbReference type="AlphaFoldDB" id="A0A4S8ILP9"/>
<accession>A0A4S8ILP9</accession>
<sequence length="101" mass="10625">MAQPAGRPMVAEAAARRAECAAAAAAGVRADGGGDLADGAALVLRHEVLWPQEARGAAPAYLQSLPQGRVVGIISLKEEKDKSCLQQYAIAFDEKALHQFR</sequence>
<proteinExistence type="predicted"/>
<gene>
    <name evidence="1" type="ORF">C4D60_Mb06t08450</name>
</gene>
<evidence type="ECO:0000313" key="2">
    <source>
        <dbReference type="Proteomes" id="UP000317650"/>
    </source>
</evidence>
<dbReference type="Proteomes" id="UP000317650">
    <property type="component" value="Chromosome 6"/>
</dbReference>
<name>A0A4S8ILP9_MUSBA</name>
<comment type="caution">
    <text evidence="1">The sequence shown here is derived from an EMBL/GenBank/DDBJ whole genome shotgun (WGS) entry which is preliminary data.</text>
</comment>
<protein>
    <submittedName>
        <fullName evidence="1">Uncharacterized protein</fullName>
    </submittedName>
</protein>
<reference evidence="1 2" key="1">
    <citation type="journal article" date="2019" name="Nat. Plants">
        <title>Genome sequencing of Musa balbisiana reveals subgenome evolution and function divergence in polyploid bananas.</title>
        <authorList>
            <person name="Yao X."/>
        </authorList>
    </citation>
    <scope>NUCLEOTIDE SEQUENCE [LARGE SCALE GENOMIC DNA]</scope>
    <source>
        <strain evidence="2">cv. DH-PKW</strain>
        <tissue evidence="1">Leaves</tissue>
    </source>
</reference>
<organism evidence="1 2">
    <name type="scientific">Musa balbisiana</name>
    <name type="common">Banana</name>
    <dbReference type="NCBI Taxonomy" id="52838"/>
    <lineage>
        <taxon>Eukaryota</taxon>
        <taxon>Viridiplantae</taxon>
        <taxon>Streptophyta</taxon>
        <taxon>Embryophyta</taxon>
        <taxon>Tracheophyta</taxon>
        <taxon>Spermatophyta</taxon>
        <taxon>Magnoliopsida</taxon>
        <taxon>Liliopsida</taxon>
        <taxon>Zingiberales</taxon>
        <taxon>Musaceae</taxon>
        <taxon>Musa</taxon>
    </lineage>
</organism>
<dbReference type="EMBL" id="PYDT01000009">
    <property type="protein sequence ID" value="THU49331.1"/>
    <property type="molecule type" value="Genomic_DNA"/>
</dbReference>
<keyword evidence="2" id="KW-1185">Reference proteome</keyword>